<dbReference type="InterPro" id="IPR052365">
    <property type="entry name" value="THEM4/THEM5_acyl-CoA_thioest"/>
</dbReference>
<protein>
    <recommendedName>
        <fullName evidence="17">Acyl-coenzyme A thioesterase THEM4</fullName>
        <ecNumber evidence="16">3.1.2.2</ecNumber>
    </recommendedName>
    <alternativeName>
        <fullName evidence="18">Thioesterase superfamily member 4</fullName>
    </alternativeName>
</protein>
<gene>
    <name evidence="25" type="ORF">ACFSB2_03450</name>
</gene>
<evidence type="ECO:0000256" key="16">
    <source>
        <dbReference type="ARBA" id="ARBA00038848"/>
    </source>
</evidence>
<dbReference type="RefSeq" id="WP_377941286.1">
    <property type="nucleotide sequence ID" value="NZ_JBHUCX010000013.1"/>
</dbReference>
<evidence type="ECO:0000256" key="6">
    <source>
        <dbReference type="ARBA" id="ARBA00022703"/>
    </source>
</evidence>
<comment type="subcellular location">
    <subcellularLocation>
        <location evidence="3">Cell projection</location>
        <location evidence="3">Ruffle membrane</location>
    </subcellularLocation>
    <subcellularLocation>
        <location evidence="2">Cytoplasm</location>
    </subcellularLocation>
    <subcellularLocation>
        <location evidence="1">Membrane</location>
        <topology evidence="1">Peripheral membrane protein</topology>
    </subcellularLocation>
</comment>
<feature type="domain" description="Thioesterase" evidence="24">
    <location>
        <begin position="46"/>
        <end position="115"/>
    </location>
</feature>
<keyword evidence="6" id="KW-0053">Apoptosis</keyword>
<evidence type="ECO:0000256" key="22">
    <source>
        <dbReference type="ARBA" id="ARBA00048074"/>
    </source>
</evidence>
<evidence type="ECO:0000256" key="7">
    <source>
        <dbReference type="ARBA" id="ARBA00022801"/>
    </source>
</evidence>
<comment type="catalytic activity">
    <reaction evidence="20">
        <text>hexadecanoyl-CoA + H2O = hexadecanoate + CoA + H(+)</text>
        <dbReference type="Rhea" id="RHEA:16645"/>
        <dbReference type="ChEBI" id="CHEBI:7896"/>
        <dbReference type="ChEBI" id="CHEBI:15377"/>
        <dbReference type="ChEBI" id="CHEBI:15378"/>
        <dbReference type="ChEBI" id="CHEBI:57287"/>
        <dbReference type="ChEBI" id="CHEBI:57379"/>
        <dbReference type="EC" id="3.1.2.2"/>
    </reaction>
    <physiologicalReaction direction="left-to-right" evidence="20">
        <dbReference type="Rhea" id="RHEA:16646"/>
    </physiologicalReaction>
</comment>
<dbReference type="PANTHER" id="PTHR12418">
    <property type="entry name" value="ACYL-COENZYME A THIOESTERASE THEM4"/>
    <property type="match status" value="1"/>
</dbReference>
<dbReference type="EMBL" id="JBHUCX010000013">
    <property type="protein sequence ID" value="MFD1673764.1"/>
    <property type="molecule type" value="Genomic_DNA"/>
</dbReference>
<comment type="catalytic activity">
    <reaction evidence="21">
        <text>decanoyl-CoA + H2O = decanoate + CoA + H(+)</text>
        <dbReference type="Rhea" id="RHEA:40059"/>
        <dbReference type="ChEBI" id="CHEBI:15377"/>
        <dbReference type="ChEBI" id="CHEBI:15378"/>
        <dbReference type="ChEBI" id="CHEBI:27689"/>
        <dbReference type="ChEBI" id="CHEBI:57287"/>
        <dbReference type="ChEBI" id="CHEBI:61430"/>
    </reaction>
    <physiologicalReaction direction="left-to-right" evidence="21">
        <dbReference type="Rhea" id="RHEA:40060"/>
    </physiologicalReaction>
</comment>
<evidence type="ECO:0000313" key="26">
    <source>
        <dbReference type="Proteomes" id="UP001597079"/>
    </source>
</evidence>
<sequence length="140" mass="15231">MGYDYCFVCGDKNPHGLKAKFNADGDSVWASFHCEERHIGWPNVQHGGITSALLDEACAYVPLNMDLVTVTAELNISFKTPVQVGETVRIEAHPTKVNKRLILVEATMVNQAGELKASAQAKMLVLSKTQQAAMGIETQA</sequence>
<evidence type="ECO:0000256" key="2">
    <source>
        <dbReference type="ARBA" id="ARBA00004496"/>
    </source>
</evidence>
<dbReference type="PANTHER" id="PTHR12418:SF19">
    <property type="entry name" value="ACYL-COENZYME A THIOESTERASE THEM4"/>
    <property type="match status" value="1"/>
</dbReference>
<dbReference type="EC" id="3.1.2.2" evidence="16"/>
<evidence type="ECO:0000256" key="11">
    <source>
        <dbReference type="ARBA" id="ARBA00023136"/>
    </source>
</evidence>
<comment type="catalytic activity">
    <reaction evidence="23">
        <text>tetradecanoyl-CoA + H2O = tetradecanoate + CoA + H(+)</text>
        <dbReference type="Rhea" id="RHEA:40119"/>
        <dbReference type="ChEBI" id="CHEBI:15377"/>
        <dbReference type="ChEBI" id="CHEBI:15378"/>
        <dbReference type="ChEBI" id="CHEBI:30807"/>
        <dbReference type="ChEBI" id="CHEBI:57287"/>
        <dbReference type="ChEBI" id="CHEBI:57385"/>
    </reaction>
    <physiologicalReaction direction="left-to-right" evidence="23">
        <dbReference type="Rhea" id="RHEA:40120"/>
    </physiologicalReaction>
</comment>
<proteinExistence type="inferred from homology"/>
<evidence type="ECO:0000256" key="19">
    <source>
        <dbReference type="ARBA" id="ARBA00047588"/>
    </source>
</evidence>
<keyword evidence="26" id="KW-1185">Reference proteome</keyword>
<evidence type="ECO:0000259" key="24">
    <source>
        <dbReference type="Pfam" id="PF03061"/>
    </source>
</evidence>
<comment type="catalytic activity">
    <reaction evidence="22">
        <text>dodecanoyl-CoA + H2O = dodecanoate + CoA + H(+)</text>
        <dbReference type="Rhea" id="RHEA:30135"/>
        <dbReference type="ChEBI" id="CHEBI:15377"/>
        <dbReference type="ChEBI" id="CHEBI:15378"/>
        <dbReference type="ChEBI" id="CHEBI:18262"/>
        <dbReference type="ChEBI" id="CHEBI:57287"/>
        <dbReference type="ChEBI" id="CHEBI:57375"/>
    </reaction>
    <physiologicalReaction direction="left-to-right" evidence="22">
        <dbReference type="Rhea" id="RHEA:30136"/>
    </physiologicalReaction>
</comment>
<keyword evidence="10" id="KW-0443">Lipid metabolism</keyword>
<evidence type="ECO:0000256" key="8">
    <source>
        <dbReference type="ARBA" id="ARBA00022832"/>
    </source>
</evidence>
<dbReference type="Pfam" id="PF03061">
    <property type="entry name" value="4HBT"/>
    <property type="match status" value="1"/>
</dbReference>
<keyword evidence="8" id="KW-0276">Fatty acid metabolism</keyword>
<dbReference type="CDD" id="cd03443">
    <property type="entry name" value="PaaI_thioesterase"/>
    <property type="match status" value="1"/>
</dbReference>
<keyword evidence="5" id="KW-0963">Cytoplasm</keyword>
<evidence type="ECO:0000256" key="20">
    <source>
        <dbReference type="ARBA" id="ARBA00047734"/>
    </source>
</evidence>
<evidence type="ECO:0000256" key="23">
    <source>
        <dbReference type="ARBA" id="ARBA00048180"/>
    </source>
</evidence>
<dbReference type="InterPro" id="IPR006683">
    <property type="entry name" value="Thioestr_dom"/>
</dbReference>
<evidence type="ECO:0000256" key="13">
    <source>
        <dbReference type="ARBA" id="ARBA00035852"/>
    </source>
</evidence>
<evidence type="ECO:0000256" key="1">
    <source>
        <dbReference type="ARBA" id="ARBA00004170"/>
    </source>
</evidence>
<keyword evidence="11" id="KW-0472">Membrane</keyword>
<accession>A0ABW4JDI1</accession>
<evidence type="ECO:0000256" key="12">
    <source>
        <dbReference type="ARBA" id="ARBA00023273"/>
    </source>
</evidence>
<evidence type="ECO:0000256" key="14">
    <source>
        <dbReference type="ARBA" id="ARBA00037002"/>
    </source>
</evidence>
<dbReference type="NCBIfam" id="TIGR00369">
    <property type="entry name" value="unchar_dom_1"/>
    <property type="match status" value="1"/>
</dbReference>
<evidence type="ECO:0000256" key="15">
    <source>
        <dbReference type="ARBA" id="ARBA00038456"/>
    </source>
</evidence>
<evidence type="ECO:0000256" key="10">
    <source>
        <dbReference type="ARBA" id="ARBA00023098"/>
    </source>
</evidence>
<evidence type="ECO:0000256" key="9">
    <source>
        <dbReference type="ARBA" id="ARBA00022946"/>
    </source>
</evidence>
<dbReference type="GO" id="GO:0016787">
    <property type="term" value="F:hydrolase activity"/>
    <property type="evidence" value="ECO:0007669"/>
    <property type="project" value="UniProtKB-KW"/>
</dbReference>
<evidence type="ECO:0000256" key="21">
    <source>
        <dbReference type="ARBA" id="ARBA00047969"/>
    </source>
</evidence>
<evidence type="ECO:0000256" key="17">
    <source>
        <dbReference type="ARBA" id="ARBA00040123"/>
    </source>
</evidence>
<keyword evidence="12" id="KW-0966">Cell projection</keyword>
<dbReference type="SUPFAM" id="SSF54637">
    <property type="entry name" value="Thioesterase/thiol ester dehydrase-isomerase"/>
    <property type="match status" value="1"/>
</dbReference>
<name>A0ABW4JDI1_9BACL</name>
<comment type="catalytic activity">
    <reaction evidence="14">
        <text>(9Z)-octadecenoyl-CoA + H2O = (9Z)-octadecenoate + CoA + H(+)</text>
        <dbReference type="Rhea" id="RHEA:40139"/>
        <dbReference type="ChEBI" id="CHEBI:15377"/>
        <dbReference type="ChEBI" id="CHEBI:15378"/>
        <dbReference type="ChEBI" id="CHEBI:30823"/>
        <dbReference type="ChEBI" id="CHEBI:57287"/>
        <dbReference type="ChEBI" id="CHEBI:57387"/>
    </reaction>
    <physiologicalReaction direction="left-to-right" evidence="14">
        <dbReference type="Rhea" id="RHEA:40140"/>
    </physiologicalReaction>
</comment>
<evidence type="ECO:0000256" key="3">
    <source>
        <dbReference type="ARBA" id="ARBA00004632"/>
    </source>
</evidence>
<evidence type="ECO:0000256" key="18">
    <source>
        <dbReference type="ARBA" id="ARBA00043210"/>
    </source>
</evidence>
<organism evidence="25 26">
    <name type="scientific">Alicyclobacillus fodiniaquatilis</name>
    <dbReference type="NCBI Taxonomy" id="1661150"/>
    <lineage>
        <taxon>Bacteria</taxon>
        <taxon>Bacillati</taxon>
        <taxon>Bacillota</taxon>
        <taxon>Bacilli</taxon>
        <taxon>Bacillales</taxon>
        <taxon>Alicyclobacillaceae</taxon>
        <taxon>Alicyclobacillus</taxon>
    </lineage>
</organism>
<keyword evidence="9" id="KW-0809">Transit peptide</keyword>
<dbReference type="InterPro" id="IPR003736">
    <property type="entry name" value="PAAI_dom"/>
</dbReference>
<evidence type="ECO:0000256" key="4">
    <source>
        <dbReference type="ARBA" id="ARBA00022475"/>
    </source>
</evidence>
<reference evidence="26" key="1">
    <citation type="journal article" date="2019" name="Int. J. Syst. Evol. Microbiol.">
        <title>The Global Catalogue of Microorganisms (GCM) 10K type strain sequencing project: providing services to taxonomists for standard genome sequencing and annotation.</title>
        <authorList>
            <consortium name="The Broad Institute Genomics Platform"/>
            <consortium name="The Broad Institute Genome Sequencing Center for Infectious Disease"/>
            <person name="Wu L."/>
            <person name="Ma J."/>
        </authorList>
    </citation>
    <scope>NUCLEOTIDE SEQUENCE [LARGE SCALE GENOMIC DNA]</scope>
    <source>
        <strain evidence="26">CGMCC 1.12286</strain>
    </source>
</reference>
<dbReference type="InterPro" id="IPR029069">
    <property type="entry name" value="HotDog_dom_sf"/>
</dbReference>
<dbReference type="Proteomes" id="UP001597079">
    <property type="component" value="Unassembled WGS sequence"/>
</dbReference>
<dbReference type="Gene3D" id="3.10.129.10">
    <property type="entry name" value="Hotdog Thioesterase"/>
    <property type="match status" value="1"/>
</dbReference>
<evidence type="ECO:0000313" key="25">
    <source>
        <dbReference type="EMBL" id="MFD1673764.1"/>
    </source>
</evidence>
<comment type="caution">
    <text evidence="25">The sequence shown here is derived from an EMBL/GenBank/DDBJ whole genome shotgun (WGS) entry which is preliminary data.</text>
</comment>
<keyword evidence="7 25" id="KW-0378">Hydrolase</keyword>
<keyword evidence="4" id="KW-1003">Cell membrane</keyword>
<comment type="catalytic activity">
    <reaction evidence="19">
        <text>octanoyl-CoA + H2O = octanoate + CoA + H(+)</text>
        <dbReference type="Rhea" id="RHEA:30143"/>
        <dbReference type="ChEBI" id="CHEBI:15377"/>
        <dbReference type="ChEBI" id="CHEBI:15378"/>
        <dbReference type="ChEBI" id="CHEBI:25646"/>
        <dbReference type="ChEBI" id="CHEBI:57287"/>
        <dbReference type="ChEBI" id="CHEBI:57386"/>
    </reaction>
    <physiologicalReaction direction="left-to-right" evidence="19">
        <dbReference type="Rhea" id="RHEA:30144"/>
    </physiologicalReaction>
</comment>
<comment type="similarity">
    <text evidence="15">Belongs to the THEM4/THEM5 thioesterase family.</text>
</comment>
<evidence type="ECO:0000256" key="5">
    <source>
        <dbReference type="ARBA" id="ARBA00022490"/>
    </source>
</evidence>
<comment type="catalytic activity">
    <reaction evidence="13">
        <text>(5Z,8Z,11Z,14Z)-eicosatetraenoyl-CoA + H2O = (5Z,8Z,11Z,14Z)-eicosatetraenoate + CoA + H(+)</text>
        <dbReference type="Rhea" id="RHEA:40151"/>
        <dbReference type="ChEBI" id="CHEBI:15377"/>
        <dbReference type="ChEBI" id="CHEBI:15378"/>
        <dbReference type="ChEBI" id="CHEBI:32395"/>
        <dbReference type="ChEBI" id="CHEBI:57287"/>
        <dbReference type="ChEBI" id="CHEBI:57368"/>
    </reaction>
    <physiologicalReaction direction="left-to-right" evidence="13">
        <dbReference type="Rhea" id="RHEA:40152"/>
    </physiologicalReaction>
</comment>